<reference evidence="8 9" key="1">
    <citation type="journal article" date="2020" name="Phytopathology">
        <title>A high-quality genome resource of Botrytis fragariae, a new and rapidly spreading fungal pathogen causing strawberry gray mold in the U.S.A.</title>
        <authorList>
            <person name="Wu Y."/>
            <person name="Saski C.A."/>
            <person name="Schnabel G."/>
            <person name="Xiao S."/>
            <person name="Hu M."/>
        </authorList>
    </citation>
    <scope>NUCLEOTIDE SEQUENCE [LARGE SCALE GENOMIC DNA]</scope>
    <source>
        <strain evidence="8 9">BVB16</strain>
    </source>
</reference>
<dbReference type="Gene3D" id="3.90.470.20">
    <property type="entry name" value="4'-phosphopantetheinyl transferase domain"/>
    <property type="match status" value="2"/>
</dbReference>
<dbReference type="GO" id="GO:0008270">
    <property type="term" value="F:zinc ion binding"/>
    <property type="evidence" value="ECO:0007669"/>
    <property type="project" value="UniProtKB-KW"/>
</dbReference>
<evidence type="ECO:0000256" key="3">
    <source>
        <dbReference type="ARBA" id="ARBA00022833"/>
    </source>
</evidence>
<evidence type="ECO:0000313" key="8">
    <source>
        <dbReference type="EMBL" id="KAF5872492.1"/>
    </source>
</evidence>
<dbReference type="EMBL" id="JABFCT010000010">
    <property type="protein sequence ID" value="KAF5872492.1"/>
    <property type="molecule type" value="Genomic_DNA"/>
</dbReference>
<feature type="compositionally biased region" description="Low complexity" evidence="6">
    <location>
        <begin position="340"/>
        <end position="352"/>
    </location>
</feature>
<evidence type="ECO:0000259" key="7">
    <source>
        <dbReference type="PROSITE" id="PS50199"/>
    </source>
</evidence>
<comment type="caution">
    <text evidence="8">The sequence shown here is derived from an EMBL/GenBank/DDBJ whole genome shotgun (WGS) entry which is preliminary data.</text>
</comment>
<dbReference type="AlphaFoldDB" id="A0A8H6EHI3"/>
<gene>
    <name evidence="8" type="ORF">Bfra_005853</name>
</gene>
<protein>
    <submittedName>
        <fullName evidence="8">Putative holo-acyl-carrier-protein synthase protein</fullName>
    </submittedName>
</protein>
<feature type="compositionally biased region" description="Low complexity" evidence="6">
    <location>
        <begin position="362"/>
        <end position="373"/>
    </location>
</feature>
<proteinExistence type="predicted"/>
<dbReference type="RefSeq" id="XP_037191438.1">
    <property type="nucleotide sequence ID" value="XM_037336228.1"/>
</dbReference>
<feature type="region of interest" description="Disordered" evidence="6">
    <location>
        <begin position="304"/>
        <end position="375"/>
    </location>
</feature>
<dbReference type="InterPro" id="IPR001876">
    <property type="entry name" value="Znf_RanBP2"/>
</dbReference>
<dbReference type="GO" id="GO:0008897">
    <property type="term" value="F:holo-[acyl-carrier-protein] synthase activity"/>
    <property type="evidence" value="ECO:0007669"/>
    <property type="project" value="InterPro"/>
</dbReference>
<dbReference type="SUPFAM" id="SSF56214">
    <property type="entry name" value="4'-phosphopantetheinyl transferase"/>
    <property type="match status" value="2"/>
</dbReference>
<evidence type="ECO:0000313" key="9">
    <source>
        <dbReference type="Proteomes" id="UP000531561"/>
    </source>
</evidence>
<feature type="coiled-coil region" evidence="5">
    <location>
        <begin position="716"/>
        <end position="764"/>
    </location>
</feature>
<name>A0A8H6EHI3_9HELO</name>
<keyword evidence="1" id="KW-0479">Metal-binding</keyword>
<keyword evidence="2 4" id="KW-0863">Zinc-finger</keyword>
<accession>A0A8H6EHI3</accession>
<evidence type="ECO:0000256" key="4">
    <source>
        <dbReference type="PROSITE-ProRule" id="PRU00322"/>
    </source>
</evidence>
<feature type="compositionally biased region" description="Polar residues" evidence="6">
    <location>
        <begin position="418"/>
        <end position="457"/>
    </location>
</feature>
<feature type="domain" description="RanBP2-type" evidence="7">
    <location>
        <begin position="480"/>
        <end position="511"/>
    </location>
</feature>
<evidence type="ECO:0000256" key="2">
    <source>
        <dbReference type="ARBA" id="ARBA00022771"/>
    </source>
</evidence>
<evidence type="ECO:0000256" key="6">
    <source>
        <dbReference type="SAM" id="MobiDB-lite"/>
    </source>
</evidence>
<dbReference type="GO" id="GO:0000287">
    <property type="term" value="F:magnesium ion binding"/>
    <property type="evidence" value="ECO:0007669"/>
    <property type="project" value="InterPro"/>
</dbReference>
<dbReference type="OrthoDB" id="15433at2759"/>
<dbReference type="Proteomes" id="UP000531561">
    <property type="component" value="Unassembled WGS sequence"/>
</dbReference>
<dbReference type="PROSITE" id="PS01358">
    <property type="entry name" value="ZF_RANBP2_1"/>
    <property type="match status" value="1"/>
</dbReference>
<keyword evidence="9" id="KW-1185">Reference proteome</keyword>
<dbReference type="GeneID" id="59259920"/>
<feature type="region of interest" description="Disordered" evidence="6">
    <location>
        <begin position="417"/>
        <end position="457"/>
    </location>
</feature>
<organism evidence="8 9">
    <name type="scientific">Botrytis fragariae</name>
    <dbReference type="NCBI Taxonomy" id="1964551"/>
    <lineage>
        <taxon>Eukaryota</taxon>
        <taxon>Fungi</taxon>
        <taxon>Dikarya</taxon>
        <taxon>Ascomycota</taxon>
        <taxon>Pezizomycotina</taxon>
        <taxon>Leotiomycetes</taxon>
        <taxon>Helotiales</taxon>
        <taxon>Sclerotiniaceae</taxon>
        <taxon>Botrytis</taxon>
    </lineage>
</organism>
<dbReference type="InterPro" id="IPR037143">
    <property type="entry name" value="4-PPantetheinyl_Trfase_dom_sf"/>
</dbReference>
<dbReference type="PROSITE" id="PS50199">
    <property type="entry name" value="ZF_RANBP2_2"/>
    <property type="match status" value="1"/>
</dbReference>
<evidence type="ECO:0000256" key="1">
    <source>
        <dbReference type="ARBA" id="ARBA00022723"/>
    </source>
</evidence>
<keyword evidence="3" id="KW-0862">Zinc</keyword>
<sequence>MPRAFPFPVNIGTDICRISRIQDILTKHQSKYAHRFIRRIFTPQEQVWYRPRLLPLIEYLYFMERREFIQGKIEKQERWKAKSLEALIGLVTPKETPLLNSTAANNNPVGSLIWPTYGAPEDLKKLTKEEEESILLQLKENVQGVARFVAGRFAAKEAAKKAFSKRKLNFHDITIDSPSLDNLRSRAPVTLIKSAAGQEDQIVPMSISHDGDYATAVCMSCEDVAPPPTPDLQQIEPMLARLLDEITIKRLELPSVSSRSLDRDKRTSDSSLKDSTAEIFSERLSTPLQKIPVKLTSPITGRLSEILNSTPGGGSKVSVPEVKEDLDDSEVSDLVQPETSSSSINDSVIDSNLDASKTTNHDSSGASSPASDDPTIRYHLSATSAFNSMNVDLLNKSLNRNSPDSQARGFNYRGIQMSGYQPTEDTQNSTEFAQESDNTHFSQPKSRSFTWTGRSDNQPTEYLQRDRAFSQPSDDALVHRSDVWTCKSEGCGCQNSIYDRQCVNCGTKRLEGWANWIDLDSKYNERLAEFSNHIGLPFKIDPAQEEEKKMRIANRQARLHERSQSIYGLPTYLDPKVIKKNVENSLKVTGIPLGTTNEELVEAFKGRCTAIKGYVKQSRTGTMYGSIILSRETEANKLRHMDRRPNELPEIRGHKLRMVKTDDWLRAFLREYGSGARVWDWRADFWTTDVFHRYDKKECDEHAKQQLEVLKEIQRKEQAQRAADEVKTRKKLAKLEKGLEEKGTRKLAKLVDDVKQKLEKTERERLRRELGGWGEKGERGSRLDGMVRWGREQGSRGFLEL</sequence>
<keyword evidence="5" id="KW-0175">Coiled coil</keyword>
<evidence type="ECO:0000256" key="5">
    <source>
        <dbReference type="SAM" id="Coils"/>
    </source>
</evidence>